<dbReference type="KEGG" id="rpm:RSPPHO_02401"/>
<dbReference type="RefSeq" id="WP_014415659.1">
    <property type="nucleotide sequence ID" value="NC_017059.1"/>
</dbReference>
<dbReference type="PROSITE" id="PS51898">
    <property type="entry name" value="TYR_RECOMBINASE"/>
    <property type="match status" value="1"/>
</dbReference>
<dbReference type="GO" id="GO:0015074">
    <property type="term" value="P:DNA integration"/>
    <property type="evidence" value="ECO:0007669"/>
    <property type="project" value="UniProtKB-KW"/>
</dbReference>
<evidence type="ECO:0000256" key="4">
    <source>
        <dbReference type="ARBA" id="ARBA00023172"/>
    </source>
</evidence>
<dbReference type="AlphaFoldDB" id="H6SM12"/>
<name>H6SM12_PARPM</name>
<dbReference type="GO" id="GO:0003677">
    <property type="term" value="F:DNA binding"/>
    <property type="evidence" value="ECO:0007669"/>
    <property type="project" value="UniProtKB-KW"/>
</dbReference>
<evidence type="ECO:0000256" key="2">
    <source>
        <dbReference type="ARBA" id="ARBA00022908"/>
    </source>
</evidence>
<dbReference type="InterPro" id="IPR013762">
    <property type="entry name" value="Integrase-like_cat_sf"/>
</dbReference>
<feature type="compositionally biased region" description="Basic and acidic residues" evidence="5">
    <location>
        <begin position="330"/>
        <end position="340"/>
    </location>
</feature>
<keyword evidence="2" id="KW-0229">DNA integration</keyword>
<dbReference type="Gene3D" id="1.10.443.10">
    <property type="entry name" value="Intergrase catalytic core"/>
    <property type="match status" value="1"/>
</dbReference>
<protein>
    <submittedName>
        <fullName evidence="7">Integrase</fullName>
    </submittedName>
</protein>
<dbReference type="OrthoDB" id="7873969at2"/>
<keyword evidence="8" id="KW-1185">Reference proteome</keyword>
<sequence>MSPVDLPYLIVYRSGNKRYAYYRRSGKRVRVTAPDGAALLPGDGGFIDAYQRIHASFEVAPHPAFGRGSLAHLIEDYKKSPEFKEKSEKTRKDYSTYLELLKVSYGNLPVKTMPRDFIFALRDKYASTPRKANYIIQMLRILFNYALDRPTTYGVTVNVAARPKGLKEGPGHKPWEEAQIDAFRATWPAGTWERVAFELCLNTGQRGGDVLAMERGQVVGGVIKVHQKKTGAMVEVKISTALGDVLGPWLAGLEGDRILGSMLADGFRHRMSRAFKTAGLKGVTTHGLRYTAATRLREVGMDWEDIAAITGHQTAEMTRKYSAQKKRASKAIDRLDESMAKPRKTPSV</sequence>
<evidence type="ECO:0000313" key="7">
    <source>
        <dbReference type="EMBL" id="CCG09027.1"/>
    </source>
</evidence>
<dbReference type="eggNOG" id="COG4974">
    <property type="taxonomic scope" value="Bacteria"/>
</dbReference>
<evidence type="ECO:0000256" key="1">
    <source>
        <dbReference type="ARBA" id="ARBA00008857"/>
    </source>
</evidence>
<evidence type="ECO:0000259" key="6">
    <source>
        <dbReference type="PROSITE" id="PS51898"/>
    </source>
</evidence>
<dbReference type="InterPro" id="IPR002104">
    <property type="entry name" value="Integrase_catalytic"/>
</dbReference>
<dbReference type="Proteomes" id="UP000033220">
    <property type="component" value="Chromosome DSM 122"/>
</dbReference>
<dbReference type="STRING" id="1150469.RSPPHO_02401"/>
<dbReference type="PANTHER" id="PTHR30349">
    <property type="entry name" value="PHAGE INTEGRASE-RELATED"/>
    <property type="match status" value="1"/>
</dbReference>
<dbReference type="PATRIC" id="fig|1150469.3.peg.2728"/>
<feature type="region of interest" description="Disordered" evidence="5">
    <location>
        <begin position="319"/>
        <end position="348"/>
    </location>
</feature>
<dbReference type="HOGENOM" id="CLU_056713_2_0_5"/>
<evidence type="ECO:0000313" key="8">
    <source>
        <dbReference type="Proteomes" id="UP000033220"/>
    </source>
</evidence>
<feature type="domain" description="Tyr recombinase" evidence="6">
    <location>
        <begin position="170"/>
        <end position="340"/>
    </location>
</feature>
<reference evidence="7 8" key="1">
    <citation type="submission" date="2012-02" db="EMBL/GenBank/DDBJ databases">
        <title>Shotgun genome sequence of Phaeospirillum photometricum DSM 122.</title>
        <authorList>
            <person name="Duquesne K."/>
            <person name="Sturgis J."/>
        </authorList>
    </citation>
    <scope>NUCLEOTIDE SEQUENCE [LARGE SCALE GENOMIC DNA]</scope>
    <source>
        <strain evidence="8">DSM122</strain>
    </source>
</reference>
<proteinExistence type="inferred from homology"/>
<comment type="similarity">
    <text evidence="1">Belongs to the 'phage' integrase family.</text>
</comment>
<keyword evidence="4" id="KW-0233">DNA recombination</keyword>
<dbReference type="GO" id="GO:0006310">
    <property type="term" value="P:DNA recombination"/>
    <property type="evidence" value="ECO:0007669"/>
    <property type="project" value="UniProtKB-KW"/>
</dbReference>
<keyword evidence="3" id="KW-0238">DNA-binding</keyword>
<accession>H6SM12</accession>
<dbReference type="PANTHER" id="PTHR30349:SF41">
    <property type="entry name" value="INTEGRASE_RECOMBINASE PROTEIN MJ0367-RELATED"/>
    <property type="match status" value="1"/>
</dbReference>
<organism evidence="7 8">
    <name type="scientific">Pararhodospirillum photometricum DSM 122</name>
    <dbReference type="NCBI Taxonomy" id="1150469"/>
    <lineage>
        <taxon>Bacteria</taxon>
        <taxon>Pseudomonadati</taxon>
        <taxon>Pseudomonadota</taxon>
        <taxon>Alphaproteobacteria</taxon>
        <taxon>Rhodospirillales</taxon>
        <taxon>Rhodospirillaceae</taxon>
        <taxon>Pararhodospirillum</taxon>
    </lineage>
</organism>
<dbReference type="InterPro" id="IPR011010">
    <property type="entry name" value="DNA_brk_join_enz"/>
</dbReference>
<dbReference type="EMBL" id="HE663493">
    <property type="protein sequence ID" value="CCG09027.1"/>
    <property type="molecule type" value="Genomic_DNA"/>
</dbReference>
<dbReference type="Pfam" id="PF00589">
    <property type="entry name" value="Phage_integrase"/>
    <property type="match status" value="1"/>
</dbReference>
<dbReference type="SUPFAM" id="SSF56349">
    <property type="entry name" value="DNA breaking-rejoining enzymes"/>
    <property type="match status" value="1"/>
</dbReference>
<evidence type="ECO:0000256" key="5">
    <source>
        <dbReference type="SAM" id="MobiDB-lite"/>
    </source>
</evidence>
<evidence type="ECO:0000256" key="3">
    <source>
        <dbReference type="ARBA" id="ARBA00023125"/>
    </source>
</evidence>
<dbReference type="InterPro" id="IPR050090">
    <property type="entry name" value="Tyrosine_recombinase_XerCD"/>
</dbReference>
<gene>
    <name evidence="7" type="ORF">RSPPHO_02401</name>
</gene>